<feature type="domain" description="H15" evidence="8">
    <location>
        <begin position="31"/>
        <end position="80"/>
    </location>
</feature>
<evidence type="ECO:0000259" key="8">
    <source>
        <dbReference type="PROSITE" id="PS51504"/>
    </source>
</evidence>
<dbReference type="GO" id="GO:0030527">
    <property type="term" value="F:structural constituent of chromatin"/>
    <property type="evidence" value="ECO:0007669"/>
    <property type="project" value="InterPro"/>
</dbReference>
<dbReference type="InterPro" id="IPR036390">
    <property type="entry name" value="WH_DNA-bd_sf"/>
</dbReference>
<reference evidence="9 10" key="1">
    <citation type="journal article" date="2019" name="Nat. Plants">
        <title>Stout camphor tree genome fills gaps in understanding of flowering plant genome evolution.</title>
        <authorList>
            <person name="Chaw S.M."/>
            <person name="Liu Y.C."/>
            <person name="Wu Y.W."/>
            <person name="Wang H.Y."/>
            <person name="Lin C.I."/>
            <person name="Wu C.S."/>
            <person name="Ke H.M."/>
            <person name="Chang L.Y."/>
            <person name="Hsu C.Y."/>
            <person name="Yang H.T."/>
            <person name="Sudianto E."/>
            <person name="Hsu M.H."/>
            <person name="Wu K.P."/>
            <person name="Wang L.N."/>
            <person name="Leebens-Mack J.H."/>
            <person name="Tsai I.J."/>
        </authorList>
    </citation>
    <scope>NUCLEOTIDE SEQUENCE [LARGE SCALE GENOMIC DNA]</scope>
    <source>
        <strain evidence="10">cv. Chaw 1501</strain>
        <tissue evidence="9">Young leaves</tissue>
    </source>
</reference>
<proteinExistence type="inferred from homology"/>
<accession>A0A3S3R496</accession>
<evidence type="ECO:0000313" key="9">
    <source>
        <dbReference type="EMBL" id="RWR94236.1"/>
    </source>
</evidence>
<keyword evidence="10" id="KW-1185">Reference proteome</keyword>
<dbReference type="InterPro" id="IPR036388">
    <property type="entry name" value="WH-like_DNA-bd_sf"/>
</dbReference>
<dbReference type="GO" id="GO:0003690">
    <property type="term" value="F:double-stranded DNA binding"/>
    <property type="evidence" value="ECO:0007669"/>
    <property type="project" value="TreeGrafter"/>
</dbReference>
<name>A0A3S3R496_9MAGN</name>
<dbReference type="GO" id="GO:0006334">
    <property type="term" value="P:nucleosome assembly"/>
    <property type="evidence" value="ECO:0007669"/>
    <property type="project" value="InterPro"/>
</dbReference>
<comment type="caution">
    <text evidence="9">The sequence shown here is derived from an EMBL/GenBank/DDBJ whole genome shotgun (WGS) entry which is preliminary data.</text>
</comment>
<comment type="similarity">
    <text evidence="6">Belongs to the histone H1/H5 family.</text>
</comment>
<evidence type="ECO:0000256" key="6">
    <source>
        <dbReference type="RuleBase" id="RU003894"/>
    </source>
</evidence>
<evidence type="ECO:0000256" key="4">
    <source>
        <dbReference type="ARBA" id="ARBA00023125"/>
    </source>
</evidence>
<feature type="region of interest" description="Disordered" evidence="7">
    <location>
        <begin position="1"/>
        <end position="32"/>
    </location>
</feature>
<keyword evidence="4 6" id="KW-0238">DNA-binding</keyword>
<dbReference type="PROSITE" id="PS51504">
    <property type="entry name" value="H15"/>
    <property type="match status" value="1"/>
</dbReference>
<evidence type="ECO:0000256" key="7">
    <source>
        <dbReference type="SAM" id="MobiDB-lite"/>
    </source>
</evidence>
<dbReference type="InterPro" id="IPR005818">
    <property type="entry name" value="Histone_H1/H5_H15"/>
</dbReference>
<dbReference type="PANTHER" id="PTHR11467:SF130">
    <property type="entry name" value="HISTONE H1-LIKE ISOFORM X1"/>
    <property type="match status" value="1"/>
</dbReference>
<dbReference type="AlphaFoldDB" id="A0A3S3R496"/>
<dbReference type="Gene3D" id="1.10.10.10">
    <property type="entry name" value="Winged helix-like DNA-binding domain superfamily/Winged helix DNA-binding domain"/>
    <property type="match status" value="1"/>
</dbReference>
<dbReference type="PANTHER" id="PTHR11467">
    <property type="entry name" value="HISTONE H1"/>
    <property type="match status" value="1"/>
</dbReference>
<dbReference type="GO" id="GO:0045910">
    <property type="term" value="P:negative regulation of DNA recombination"/>
    <property type="evidence" value="ECO:0007669"/>
    <property type="project" value="TreeGrafter"/>
</dbReference>
<dbReference type="Pfam" id="PF00538">
    <property type="entry name" value="Linker_histone"/>
    <property type="match status" value="1"/>
</dbReference>
<evidence type="ECO:0000256" key="5">
    <source>
        <dbReference type="ARBA" id="ARBA00023242"/>
    </source>
</evidence>
<dbReference type="CDD" id="cd00073">
    <property type="entry name" value="H15"/>
    <property type="match status" value="1"/>
</dbReference>
<evidence type="ECO:0000256" key="2">
    <source>
        <dbReference type="ARBA" id="ARBA00004286"/>
    </source>
</evidence>
<dbReference type="PRINTS" id="PR00624">
    <property type="entry name" value="HISTONEH5"/>
</dbReference>
<dbReference type="InterPro" id="IPR005819">
    <property type="entry name" value="H1/H5"/>
</dbReference>
<organism evidence="9 10">
    <name type="scientific">Cinnamomum micranthum f. kanehirae</name>
    <dbReference type="NCBI Taxonomy" id="337451"/>
    <lineage>
        <taxon>Eukaryota</taxon>
        <taxon>Viridiplantae</taxon>
        <taxon>Streptophyta</taxon>
        <taxon>Embryophyta</taxon>
        <taxon>Tracheophyta</taxon>
        <taxon>Spermatophyta</taxon>
        <taxon>Magnoliopsida</taxon>
        <taxon>Magnoliidae</taxon>
        <taxon>Laurales</taxon>
        <taxon>Lauraceae</taxon>
        <taxon>Cinnamomum</taxon>
    </lineage>
</organism>
<dbReference type="GO" id="GO:0030261">
    <property type="term" value="P:chromosome condensation"/>
    <property type="evidence" value="ECO:0007669"/>
    <property type="project" value="TreeGrafter"/>
</dbReference>
<sequence length="80" mass="8942">MAKANMTAAVKPKPTPENKPKPKPTKLPSSLHPPYLKMISEAISSLKERTGSSQQAIAKFIEEKYKTDLPQLSRRFYPSS</sequence>
<dbReference type="STRING" id="337451.A0A3S3R496"/>
<dbReference type="SUPFAM" id="SSF46785">
    <property type="entry name" value="Winged helix' DNA-binding domain"/>
    <property type="match status" value="1"/>
</dbReference>
<dbReference type="OrthoDB" id="1937810at2759"/>
<dbReference type="GO" id="GO:0000786">
    <property type="term" value="C:nucleosome"/>
    <property type="evidence" value="ECO:0007669"/>
    <property type="project" value="InterPro"/>
</dbReference>
<evidence type="ECO:0000313" key="10">
    <source>
        <dbReference type="Proteomes" id="UP000283530"/>
    </source>
</evidence>
<dbReference type="EMBL" id="QPKB01000010">
    <property type="protein sequence ID" value="RWR94236.1"/>
    <property type="molecule type" value="Genomic_DNA"/>
</dbReference>
<dbReference type="GO" id="GO:0031492">
    <property type="term" value="F:nucleosomal DNA binding"/>
    <property type="evidence" value="ECO:0007669"/>
    <property type="project" value="TreeGrafter"/>
</dbReference>
<comment type="subcellular location">
    <subcellularLocation>
        <location evidence="2">Chromosome</location>
    </subcellularLocation>
    <subcellularLocation>
        <location evidence="1 6">Nucleus</location>
    </subcellularLocation>
</comment>
<dbReference type="GO" id="GO:0005634">
    <property type="term" value="C:nucleus"/>
    <property type="evidence" value="ECO:0007669"/>
    <property type="project" value="UniProtKB-SubCell"/>
</dbReference>
<keyword evidence="3 6" id="KW-0158">Chromosome</keyword>
<keyword evidence="5 6" id="KW-0539">Nucleus</keyword>
<protein>
    <submittedName>
        <fullName evidence="9">Histone H1-like protein</fullName>
    </submittedName>
</protein>
<evidence type="ECO:0000256" key="1">
    <source>
        <dbReference type="ARBA" id="ARBA00004123"/>
    </source>
</evidence>
<dbReference type="SMART" id="SM00526">
    <property type="entry name" value="H15"/>
    <property type="match status" value="1"/>
</dbReference>
<evidence type="ECO:0000256" key="3">
    <source>
        <dbReference type="ARBA" id="ARBA00022454"/>
    </source>
</evidence>
<dbReference type="Proteomes" id="UP000283530">
    <property type="component" value="Unassembled WGS sequence"/>
</dbReference>
<gene>
    <name evidence="9" type="ORF">CKAN_02351800</name>
</gene>